<reference evidence="1 2" key="1">
    <citation type="submission" date="2020-08" db="EMBL/GenBank/DDBJ databases">
        <title>Genomic Encyclopedia of Type Strains, Phase IV (KMG-IV): sequencing the most valuable type-strain genomes for metagenomic binning, comparative biology and taxonomic classification.</title>
        <authorList>
            <person name="Goeker M."/>
        </authorList>
    </citation>
    <scope>NUCLEOTIDE SEQUENCE [LARGE SCALE GENOMIC DNA]</scope>
    <source>
        <strain evidence="1 2">DSM 27165</strain>
    </source>
</reference>
<feature type="non-terminal residue" evidence="1">
    <location>
        <position position="1"/>
    </location>
</feature>
<dbReference type="EMBL" id="JACHHY010000062">
    <property type="protein sequence ID" value="MBB5020631.1"/>
    <property type="molecule type" value="Genomic_DNA"/>
</dbReference>
<gene>
    <name evidence="1" type="ORF">HNQ59_003956</name>
</gene>
<accession>A0A840MZR9</accession>
<evidence type="ECO:0000313" key="2">
    <source>
        <dbReference type="Proteomes" id="UP000575898"/>
    </source>
</evidence>
<name>A0A840MZR9_9PROT</name>
<sequence length="47" mass="5362">PLPEAVPIRHVRLWVGLLEQLALCVVFKAGGELNKKRFMQRYLSITA</sequence>
<dbReference type="Proteomes" id="UP000575898">
    <property type="component" value="Unassembled WGS sequence"/>
</dbReference>
<evidence type="ECO:0000313" key="1">
    <source>
        <dbReference type="EMBL" id="MBB5020631.1"/>
    </source>
</evidence>
<proteinExistence type="predicted"/>
<keyword evidence="2" id="KW-1185">Reference proteome</keyword>
<protein>
    <submittedName>
        <fullName evidence="1">Uncharacterized protein</fullName>
    </submittedName>
</protein>
<comment type="caution">
    <text evidence="1">The sequence shown here is derived from an EMBL/GenBank/DDBJ whole genome shotgun (WGS) entry which is preliminary data.</text>
</comment>
<organism evidence="1 2">
    <name type="scientific">Chitinivorax tropicus</name>
    <dbReference type="NCBI Taxonomy" id="714531"/>
    <lineage>
        <taxon>Bacteria</taxon>
        <taxon>Pseudomonadati</taxon>
        <taxon>Pseudomonadota</taxon>
        <taxon>Betaproteobacteria</taxon>
        <taxon>Chitinivorax</taxon>
    </lineage>
</organism>
<dbReference type="AlphaFoldDB" id="A0A840MZR9"/>